<dbReference type="InterPro" id="IPR026111">
    <property type="entry name" value="Abra"/>
</dbReference>
<sequence length="82" mass="9446">MYGVDSGGRSVLLFGDLFRLYTKINDKVVGLLLRAKKYGLVAFEPEILFQGQNDETPIILKRSMEDIYKEYNENKAFVRPVN</sequence>
<proteinExistence type="predicted"/>
<name>A0A7T8KJ75_CALRO</name>
<dbReference type="Gene3D" id="1.10.10.1540">
    <property type="entry name" value="Costar domain"/>
    <property type="match status" value="1"/>
</dbReference>
<dbReference type="OrthoDB" id="9871914at2759"/>
<dbReference type="InterPro" id="IPR038095">
    <property type="entry name" value="Costars_sf"/>
</dbReference>
<organism evidence="2 3">
    <name type="scientific">Caligus rogercresseyi</name>
    <name type="common">Sea louse</name>
    <dbReference type="NCBI Taxonomy" id="217165"/>
    <lineage>
        <taxon>Eukaryota</taxon>
        <taxon>Metazoa</taxon>
        <taxon>Ecdysozoa</taxon>
        <taxon>Arthropoda</taxon>
        <taxon>Crustacea</taxon>
        <taxon>Multicrustacea</taxon>
        <taxon>Hexanauplia</taxon>
        <taxon>Copepoda</taxon>
        <taxon>Siphonostomatoida</taxon>
        <taxon>Caligidae</taxon>
        <taxon>Caligus</taxon>
    </lineage>
</organism>
<dbReference type="EMBL" id="CP045890">
    <property type="protein sequence ID" value="QQP56927.1"/>
    <property type="molecule type" value="Genomic_DNA"/>
</dbReference>
<dbReference type="Pfam" id="PF14705">
    <property type="entry name" value="Costars"/>
    <property type="match status" value="1"/>
</dbReference>
<protein>
    <submittedName>
        <fullName evidence="2">Actin-binding Rho-activating protein</fullName>
    </submittedName>
</protein>
<dbReference type="AlphaFoldDB" id="A0A7T8KJ75"/>
<evidence type="ECO:0000313" key="2">
    <source>
        <dbReference type="EMBL" id="QQP56927.1"/>
    </source>
</evidence>
<gene>
    <name evidence="2" type="ORF">FKW44_001761</name>
</gene>
<dbReference type="GO" id="GO:0045944">
    <property type="term" value="P:positive regulation of transcription by RNA polymerase II"/>
    <property type="evidence" value="ECO:0007669"/>
    <property type="project" value="TreeGrafter"/>
</dbReference>
<evidence type="ECO:0000259" key="1">
    <source>
        <dbReference type="SMART" id="SM01283"/>
    </source>
</evidence>
<dbReference type="PANTHER" id="PTHR22739:SF7">
    <property type="entry name" value="EG:152A3.3 PROTEIN-RELATED"/>
    <property type="match status" value="1"/>
</dbReference>
<dbReference type="PANTHER" id="PTHR22739">
    <property type="entry name" value="STRIATED MUSCLE ACTIVATOR OF RHO-DEPENDENT SIGNALING-RELATED"/>
    <property type="match status" value="1"/>
</dbReference>
<dbReference type="SMART" id="SM01283">
    <property type="entry name" value="Costars"/>
    <property type="match status" value="1"/>
</dbReference>
<dbReference type="GO" id="GO:0003779">
    <property type="term" value="F:actin binding"/>
    <property type="evidence" value="ECO:0007669"/>
    <property type="project" value="InterPro"/>
</dbReference>
<feature type="domain" description="Costars" evidence="1">
    <location>
        <begin position="2"/>
        <end position="61"/>
    </location>
</feature>
<reference evidence="3" key="1">
    <citation type="submission" date="2021-01" db="EMBL/GenBank/DDBJ databases">
        <title>Caligus Genome Assembly.</title>
        <authorList>
            <person name="Gallardo-Escarate C."/>
        </authorList>
    </citation>
    <scope>NUCLEOTIDE SEQUENCE [LARGE SCALE GENOMIC DNA]</scope>
</reference>
<dbReference type="GO" id="GO:0035025">
    <property type="term" value="P:positive regulation of Rho protein signal transduction"/>
    <property type="evidence" value="ECO:0007669"/>
    <property type="project" value="InterPro"/>
</dbReference>
<accession>A0A7T8KJ75</accession>
<dbReference type="GO" id="GO:0030017">
    <property type="term" value="C:sarcomere"/>
    <property type="evidence" value="ECO:0007669"/>
    <property type="project" value="TreeGrafter"/>
</dbReference>
<dbReference type="Proteomes" id="UP000595437">
    <property type="component" value="Chromosome 1"/>
</dbReference>
<dbReference type="InterPro" id="IPR027817">
    <property type="entry name" value="Costars_dom"/>
</dbReference>
<keyword evidence="3" id="KW-1185">Reference proteome</keyword>
<evidence type="ECO:0000313" key="3">
    <source>
        <dbReference type="Proteomes" id="UP000595437"/>
    </source>
</evidence>